<feature type="transmembrane region" description="Helical" evidence="6">
    <location>
        <begin position="155"/>
        <end position="175"/>
    </location>
</feature>
<protein>
    <submittedName>
        <fullName evidence="7">Transporter</fullName>
    </submittedName>
</protein>
<evidence type="ECO:0000256" key="2">
    <source>
        <dbReference type="ARBA" id="ARBA00022448"/>
    </source>
</evidence>
<dbReference type="PANTHER" id="PTHR42948">
    <property type="entry name" value="TRANSPORTER"/>
    <property type="match status" value="1"/>
</dbReference>
<evidence type="ECO:0000313" key="8">
    <source>
        <dbReference type="Proteomes" id="UP000243073"/>
    </source>
</evidence>
<dbReference type="InterPro" id="IPR000175">
    <property type="entry name" value="Na/ntran_symport"/>
</dbReference>
<name>A0A1J4QLG5_9GAMM</name>
<feature type="transmembrane region" description="Helical" evidence="6">
    <location>
        <begin position="297"/>
        <end position="320"/>
    </location>
</feature>
<feature type="transmembrane region" description="Helical" evidence="6">
    <location>
        <begin position="25"/>
        <end position="45"/>
    </location>
</feature>
<feature type="transmembrane region" description="Helical" evidence="6">
    <location>
        <begin position="409"/>
        <end position="429"/>
    </location>
</feature>
<dbReference type="AlphaFoldDB" id="A0A1J4QLG5"/>
<keyword evidence="4 6" id="KW-1133">Transmembrane helix</keyword>
<dbReference type="STRING" id="1414654.BFR47_07850"/>
<keyword evidence="2" id="KW-0813">Transport</keyword>
<accession>A0A1J4QLG5</accession>
<dbReference type="Pfam" id="PF00209">
    <property type="entry name" value="SNF"/>
    <property type="match status" value="2"/>
</dbReference>
<dbReference type="NCBIfam" id="NF037979">
    <property type="entry name" value="Na_transp"/>
    <property type="match status" value="1"/>
</dbReference>
<evidence type="ECO:0000256" key="1">
    <source>
        <dbReference type="ARBA" id="ARBA00004141"/>
    </source>
</evidence>
<comment type="subcellular location">
    <subcellularLocation>
        <location evidence="1">Membrane</location>
        <topology evidence="1">Multi-pass membrane protein</topology>
    </subcellularLocation>
</comment>
<dbReference type="CDD" id="cd10336">
    <property type="entry name" value="SLC6sbd_Tyt1-Like"/>
    <property type="match status" value="1"/>
</dbReference>
<organism evidence="7 8">
    <name type="scientific">Oceanisphaera psychrotolerans</name>
    <dbReference type="NCBI Taxonomy" id="1414654"/>
    <lineage>
        <taxon>Bacteria</taxon>
        <taxon>Pseudomonadati</taxon>
        <taxon>Pseudomonadota</taxon>
        <taxon>Gammaproteobacteria</taxon>
        <taxon>Aeromonadales</taxon>
        <taxon>Aeromonadaceae</taxon>
        <taxon>Oceanisphaera</taxon>
    </lineage>
</organism>
<feature type="transmembrane region" description="Helical" evidence="6">
    <location>
        <begin position="200"/>
        <end position="223"/>
    </location>
</feature>
<sequence>MAAAGAAVGLGNIWGFPTQAASNGGGAFLITYLVLVMVLGFPMLVMEVAIGRHGQANPVDSVRKLGRTPLQKAMASLVGYAGMLVPSLVLSFYAIVAGWLLAFLAAAVTRILGWDSATTWLQAFGLERNIVWTLAFYLLTILVVQAGVRRGIERWSARLMPALFVLFLLLFFYILTQDGAMVGLKHYLVPDFGKVLEPDLLISAMGQAFFSLTIGGCSMLMYGSYLNNKENIPRTAFQVTLIDTGVAFLAGLVILPAMFVAMHNGVTIFAEDGSLLSSDTLVFVVLPALFDTMGPIGLVMALVFFVLMGIAALTSSISMLEVPVSYTTERFKAPRPLVTWLLGGGLALFSVIICLNFGTLFGLVIRLSTQNIQPLVGLGFCVLGGWMWGRARLFEELVQGSPELAASTFWRIWPWYVRIVCPLLVLLVIGSSW</sequence>
<keyword evidence="8" id="KW-1185">Reference proteome</keyword>
<dbReference type="GO" id="GO:0016020">
    <property type="term" value="C:membrane"/>
    <property type="evidence" value="ECO:0007669"/>
    <property type="project" value="UniProtKB-SubCell"/>
</dbReference>
<evidence type="ECO:0000256" key="3">
    <source>
        <dbReference type="ARBA" id="ARBA00022692"/>
    </source>
</evidence>
<dbReference type="SUPFAM" id="SSF161070">
    <property type="entry name" value="SNF-like"/>
    <property type="match status" value="1"/>
</dbReference>
<comment type="caution">
    <text evidence="7">The sequence shown here is derived from an EMBL/GenBank/DDBJ whole genome shotgun (WGS) entry which is preliminary data.</text>
</comment>
<dbReference type="PROSITE" id="PS50267">
    <property type="entry name" value="NA_NEUROTRAN_SYMP_3"/>
    <property type="match status" value="1"/>
</dbReference>
<dbReference type="Proteomes" id="UP000243073">
    <property type="component" value="Unassembled WGS sequence"/>
</dbReference>
<feature type="transmembrane region" description="Helical" evidence="6">
    <location>
        <begin position="340"/>
        <end position="365"/>
    </location>
</feature>
<evidence type="ECO:0000256" key="5">
    <source>
        <dbReference type="ARBA" id="ARBA00023136"/>
    </source>
</evidence>
<proteinExistence type="predicted"/>
<keyword evidence="3 6" id="KW-0812">Transmembrane</keyword>
<keyword evidence="5 6" id="KW-0472">Membrane</keyword>
<feature type="transmembrane region" description="Helical" evidence="6">
    <location>
        <begin position="372"/>
        <end position="389"/>
    </location>
</feature>
<dbReference type="InterPro" id="IPR037272">
    <property type="entry name" value="SNS_sf"/>
</dbReference>
<evidence type="ECO:0000313" key="7">
    <source>
        <dbReference type="EMBL" id="OIN14447.1"/>
    </source>
</evidence>
<reference evidence="7 8" key="1">
    <citation type="submission" date="2016-07" db="EMBL/GenBank/DDBJ databases">
        <title>Draft Genome Sequence of Oceanisphaera psychrotolerans, isolated from coastal sediment samples.</title>
        <authorList>
            <person name="Zhuo S."/>
            <person name="Ruan Z."/>
        </authorList>
    </citation>
    <scope>NUCLEOTIDE SEQUENCE [LARGE SCALE GENOMIC DNA]</scope>
    <source>
        <strain evidence="7 8">LAM-WHM-ZC</strain>
    </source>
</reference>
<feature type="transmembrane region" description="Helical" evidence="6">
    <location>
        <begin position="77"/>
        <end position="109"/>
    </location>
</feature>
<evidence type="ECO:0000256" key="4">
    <source>
        <dbReference type="ARBA" id="ARBA00022989"/>
    </source>
</evidence>
<evidence type="ECO:0000256" key="6">
    <source>
        <dbReference type="SAM" id="Phobius"/>
    </source>
</evidence>
<dbReference type="PANTHER" id="PTHR42948:SF1">
    <property type="entry name" value="TRANSPORTER"/>
    <property type="match status" value="1"/>
</dbReference>
<dbReference type="EMBL" id="MDKE01000001">
    <property type="protein sequence ID" value="OIN14447.1"/>
    <property type="molecule type" value="Genomic_DNA"/>
</dbReference>
<feature type="transmembrane region" description="Helical" evidence="6">
    <location>
        <begin position="129"/>
        <end position="148"/>
    </location>
</feature>
<feature type="transmembrane region" description="Helical" evidence="6">
    <location>
        <begin position="235"/>
        <end position="261"/>
    </location>
</feature>
<gene>
    <name evidence="7" type="ORF">BFR47_07850</name>
</gene>
<dbReference type="InterPro" id="IPR047218">
    <property type="entry name" value="YocR/YhdH-like"/>
</dbReference>